<dbReference type="InterPro" id="IPR001296">
    <property type="entry name" value="Glyco_trans_1"/>
</dbReference>
<keyword evidence="2" id="KW-0808">Transferase</keyword>
<comment type="caution">
    <text evidence="2">The sequence shown here is derived from an EMBL/GenBank/DDBJ whole genome shotgun (WGS) entry which is preliminary data.</text>
</comment>
<evidence type="ECO:0000259" key="1">
    <source>
        <dbReference type="Pfam" id="PF00534"/>
    </source>
</evidence>
<proteinExistence type="predicted"/>
<dbReference type="SUPFAM" id="SSF53756">
    <property type="entry name" value="UDP-Glycosyltransferase/glycogen phosphorylase"/>
    <property type="match status" value="1"/>
</dbReference>
<dbReference type="GO" id="GO:0016757">
    <property type="term" value="F:glycosyltransferase activity"/>
    <property type="evidence" value="ECO:0007669"/>
    <property type="project" value="InterPro"/>
</dbReference>
<dbReference type="PANTHER" id="PTHR12526:SF637">
    <property type="entry name" value="GLYCOSYLTRANSFERASE EPSF-RELATED"/>
    <property type="match status" value="1"/>
</dbReference>
<organism evidence="2 3">
    <name type="scientific">Salibacterium salarium</name>
    <dbReference type="NCBI Taxonomy" id="284579"/>
    <lineage>
        <taxon>Bacteria</taxon>
        <taxon>Bacillati</taxon>
        <taxon>Bacillota</taxon>
        <taxon>Bacilli</taxon>
        <taxon>Bacillales</taxon>
        <taxon>Bacillaceae</taxon>
    </lineage>
</organism>
<dbReference type="RefSeq" id="WP_125563402.1">
    <property type="nucleotide sequence ID" value="NZ_RBVX01000111.1"/>
</dbReference>
<dbReference type="AlphaFoldDB" id="A0A3R9PX71"/>
<sequence>MKVLLVPANPRWAFDNRAKDLTSLTFERVNFSMKYAKEVSLTDVNRYDVIYPMSPTIARRLNKTGIPYHKMATGITSVRLYENQLIGGKKFKDSFLHHIKSYRGINAWSNGIIDTFKPHCDIYKTRIGINHKLFKPGTKKNNKKFTVGWVGRIDKKNYRELKGYDIVLQALKGLNVDLEIRTFTENYVPREKMVGFYQGLDCFICSSKTEGLPNPVLEAASCGVPIISTNVGFVPEIIQHDVNGYIVPRTSAAISKAVRQLMNNPAKRTTFSKNIRRTVVKHWTWGNCKTDWENFFLSIK</sequence>
<feature type="domain" description="Glycosyl transferase family 1" evidence="1">
    <location>
        <begin position="178"/>
        <end position="277"/>
    </location>
</feature>
<dbReference type="Pfam" id="PF00534">
    <property type="entry name" value="Glycos_transf_1"/>
    <property type="match status" value="1"/>
</dbReference>
<gene>
    <name evidence="2" type="ORF">D7Z54_33725</name>
</gene>
<dbReference type="CDD" id="cd03801">
    <property type="entry name" value="GT4_PimA-like"/>
    <property type="match status" value="1"/>
</dbReference>
<dbReference type="EMBL" id="RBVX01000111">
    <property type="protein sequence ID" value="RSL28965.1"/>
    <property type="molecule type" value="Genomic_DNA"/>
</dbReference>
<evidence type="ECO:0000313" key="2">
    <source>
        <dbReference type="EMBL" id="RSL28965.1"/>
    </source>
</evidence>
<keyword evidence="3" id="KW-1185">Reference proteome</keyword>
<dbReference type="PANTHER" id="PTHR12526">
    <property type="entry name" value="GLYCOSYLTRANSFERASE"/>
    <property type="match status" value="1"/>
</dbReference>
<dbReference type="Proteomes" id="UP000275076">
    <property type="component" value="Unassembled WGS sequence"/>
</dbReference>
<dbReference type="Gene3D" id="3.40.50.2000">
    <property type="entry name" value="Glycogen Phosphorylase B"/>
    <property type="match status" value="1"/>
</dbReference>
<name>A0A3R9PX71_9BACI</name>
<evidence type="ECO:0000313" key="3">
    <source>
        <dbReference type="Proteomes" id="UP000275076"/>
    </source>
</evidence>
<protein>
    <submittedName>
        <fullName evidence="2">Glycosyltransferase</fullName>
    </submittedName>
</protein>
<accession>A0A3R9PX71</accession>
<reference evidence="2 3" key="1">
    <citation type="submission" date="2018-10" db="EMBL/GenBank/DDBJ databases">
        <title>Draft genome sequence of Bacillus salarius IM0101, isolated from a hypersaline soil in Inner Mongolia, China.</title>
        <authorList>
            <person name="Yamprayoonswat W."/>
            <person name="Boonvisut S."/>
            <person name="Jumpathong W."/>
            <person name="Sittihan S."/>
            <person name="Ruangsuj P."/>
            <person name="Wanthongcharoen S."/>
            <person name="Thongpramul N."/>
            <person name="Pimmason S."/>
            <person name="Yu B."/>
            <person name="Yasawong M."/>
        </authorList>
    </citation>
    <scope>NUCLEOTIDE SEQUENCE [LARGE SCALE GENOMIC DNA]</scope>
    <source>
        <strain evidence="2 3">IM0101</strain>
    </source>
</reference>
<dbReference type="OrthoDB" id="139410at2"/>